<keyword evidence="1" id="KW-1133">Transmembrane helix</keyword>
<gene>
    <name evidence="3" type="ORF">Prudu_005357</name>
</gene>
<feature type="transmembrane region" description="Helical" evidence="1">
    <location>
        <begin position="87"/>
        <end position="113"/>
    </location>
</feature>
<evidence type="ECO:0000256" key="1">
    <source>
        <dbReference type="SAM" id="Phobius"/>
    </source>
</evidence>
<keyword evidence="1" id="KW-0812">Transmembrane</keyword>
<feature type="domain" description="PGG" evidence="2">
    <location>
        <begin position="41"/>
        <end position="115"/>
    </location>
</feature>
<evidence type="ECO:0000259" key="2">
    <source>
        <dbReference type="Pfam" id="PF13962"/>
    </source>
</evidence>
<dbReference type="GO" id="GO:0016020">
    <property type="term" value="C:membrane"/>
    <property type="evidence" value="ECO:0007669"/>
    <property type="project" value="TreeGrafter"/>
</dbReference>
<protein>
    <submittedName>
        <fullName evidence="3">Ankyrin repeat family protein</fullName>
    </submittedName>
</protein>
<organism evidence="3">
    <name type="scientific">Prunus dulcis</name>
    <name type="common">Almond</name>
    <name type="synonym">Amygdalus dulcis</name>
    <dbReference type="NCBI Taxonomy" id="3755"/>
    <lineage>
        <taxon>Eukaryota</taxon>
        <taxon>Viridiplantae</taxon>
        <taxon>Streptophyta</taxon>
        <taxon>Embryophyta</taxon>
        <taxon>Tracheophyta</taxon>
        <taxon>Spermatophyta</taxon>
        <taxon>Magnoliopsida</taxon>
        <taxon>eudicotyledons</taxon>
        <taxon>Gunneridae</taxon>
        <taxon>Pentapetalae</taxon>
        <taxon>rosids</taxon>
        <taxon>fabids</taxon>
        <taxon>Rosales</taxon>
        <taxon>Rosaceae</taxon>
        <taxon>Amygdaloideae</taxon>
        <taxon>Amygdaleae</taxon>
        <taxon>Prunus</taxon>
    </lineage>
</organism>
<name>A0A4Y1QXE2_PRUDU</name>
<dbReference type="PANTHER" id="PTHR24177:SF329">
    <property type="entry name" value="ANKYRIN REPEAT PROTEIN"/>
    <property type="match status" value="1"/>
</dbReference>
<reference evidence="3" key="1">
    <citation type="journal article" date="2019" name="Science">
        <title>Mutation of a bHLH transcription factor allowed almond domestication.</title>
        <authorList>
            <person name="Sanchez-Perez R."/>
            <person name="Pavan S."/>
            <person name="Mazzeo R."/>
            <person name="Moldovan C."/>
            <person name="Aiese Cigliano R."/>
            <person name="Del Cueto J."/>
            <person name="Ricciardi F."/>
            <person name="Lotti C."/>
            <person name="Ricciardi L."/>
            <person name="Dicenta F."/>
            <person name="Lopez-Marques R.L."/>
            <person name="Lindberg Moller B."/>
        </authorList>
    </citation>
    <scope>NUCLEOTIDE SEQUENCE</scope>
</reference>
<dbReference type="PANTHER" id="PTHR24177">
    <property type="entry name" value="CASKIN"/>
    <property type="match status" value="1"/>
</dbReference>
<dbReference type="Pfam" id="PF13962">
    <property type="entry name" value="PGG"/>
    <property type="match status" value="1"/>
</dbReference>
<sequence length="176" mass="19655">MLLEVKSTVVLPSGVRAFNKEGKRPHELFTQNHKKLKEEGEKWMKDAATSCTVVGALTITIMFAAAFTVPGGNNGVTGFPIFLHKKMFMVFIVSDAISLFSSITSVLMFLGILTSRYAEDDFLKILTHKDDNRPFNTLDLHRYHDGCLCSALFLMLHERLQIGYAKGSQLNSVIVL</sequence>
<keyword evidence="1" id="KW-0472">Membrane</keyword>
<feature type="transmembrane region" description="Helical" evidence="1">
    <location>
        <begin position="47"/>
        <end position="67"/>
    </location>
</feature>
<evidence type="ECO:0000313" key="3">
    <source>
        <dbReference type="EMBL" id="BBG96525.1"/>
    </source>
</evidence>
<accession>A0A4Y1QXE2</accession>
<dbReference type="InterPro" id="IPR026961">
    <property type="entry name" value="PGG_dom"/>
</dbReference>
<dbReference type="AlphaFoldDB" id="A0A4Y1QXE2"/>
<proteinExistence type="predicted"/>
<dbReference type="EMBL" id="AP019298">
    <property type="protein sequence ID" value="BBG96525.1"/>
    <property type="molecule type" value="Genomic_DNA"/>
</dbReference>